<evidence type="ECO:0008006" key="4">
    <source>
        <dbReference type="Google" id="ProtNLM"/>
    </source>
</evidence>
<protein>
    <recommendedName>
        <fullName evidence="4">Ribosome modulation factor</fullName>
    </recommendedName>
</protein>
<feature type="region of interest" description="Disordered" evidence="1">
    <location>
        <begin position="1"/>
        <end position="28"/>
    </location>
</feature>
<feature type="compositionally biased region" description="Basic and acidic residues" evidence="1">
    <location>
        <begin position="1"/>
        <end position="13"/>
    </location>
</feature>
<sequence>MTDSKPKDGRKPVPVDGPQSPAPKDYLPGGHIYRDALNNMRRHGNPRQGAPVPQWICEWEEKWQRITSEGKNNGKPKL</sequence>
<name>A0ABR4B3P5_9LECA</name>
<evidence type="ECO:0000313" key="2">
    <source>
        <dbReference type="EMBL" id="KAL2052505.1"/>
    </source>
</evidence>
<evidence type="ECO:0000313" key="3">
    <source>
        <dbReference type="Proteomes" id="UP001590951"/>
    </source>
</evidence>
<reference evidence="2 3" key="1">
    <citation type="submission" date="2024-09" db="EMBL/GenBank/DDBJ databases">
        <title>Rethinking Asexuality: The Enigmatic Case of Functional Sexual Genes in Lepraria (Stereocaulaceae).</title>
        <authorList>
            <person name="Doellman M."/>
            <person name="Sun Y."/>
            <person name="Barcenas-Pena A."/>
            <person name="Lumbsch H.T."/>
            <person name="Grewe F."/>
        </authorList>
    </citation>
    <scope>NUCLEOTIDE SEQUENCE [LARGE SCALE GENOMIC DNA]</scope>
    <source>
        <strain evidence="2 3">Grewe 0041</strain>
    </source>
</reference>
<accession>A0ABR4B3P5</accession>
<organism evidence="2 3">
    <name type="scientific">Lepraria finkii</name>
    <dbReference type="NCBI Taxonomy" id="1340010"/>
    <lineage>
        <taxon>Eukaryota</taxon>
        <taxon>Fungi</taxon>
        <taxon>Dikarya</taxon>
        <taxon>Ascomycota</taxon>
        <taxon>Pezizomycotina</taxon>
        <taxon>Lecanoromycetes</taxon>
        <taxon>OSLEUM clade</taxon>
        <taxon>Lecanoromycetidae</taxon>
        <taxon>Lecanorales</taxon>
        <taxon>Lecanorineae</taxon>
        <taxon>Stereocaulaceae</taxon>
        <taxon>Lepraria</taxon>
    </lineage>
</organism>
<dbReference type="Proteomes" id="UP001590951">
    <property type="component" value="Unassembled WGS sequence"/>
</dbReference>
<evidence type="ECO:0000256" key="1">
    <source>
        <dbReference type="SAM" id="MobiDB-lite"/>
    </source>
</evidence>
<proteinExistence type="predicted"/>
<dbReference type="EMBL" id="JBHFEH010000026">
    <property type="protein sequence ID" value="KAL2052505.1"/>
    <property type="molecule type" value="Genomic_DNA"/>
</dbReference>
<keyword evidence="3" id="KW-1185">Reference proteome</keyword>
<gene>
    <name evidence="2" type="ORF">ABVK25_007065</name>
</gene>
<comment type="caution">
    <text evidence="2">The sequence shown here is derived from an EMBL/GenBank/DDBJ whole genome shotgun (WGS) entry which is preliminary data.</text>
</comment>